<dbReference type="InterPro" id="IPR050309">
    <property type="entry name" value="Type-B_Carboxylest/Lipase"/>
</dbReference>
<dbReference type="EMBL" id="PYMH01000002">
    <property type="protein sequence ID" value="PSU35017.1"/>
    <property type="molecule type" value="Genomic_DNA"/>
</dbReference>
<evidence type="ECO:0000259" key="4">
    <source>
        <dbReference type="Pfam" id="PF00135"/>
    </source>
</evidence>
<feature type="domain" description="Carboxylesterase type B" evidence="4">
    <location>
        <begin position="517"/>
        <end position="622"/>
    </location>
</feature>
<evidence type="ECO:0000256" key="1">
    <source>
        <dbReference type="ARBA" id="ARBA00005964"/>
    </source>
</evidence>
<dbReference type="OrthoDB" id="9775851at2"/>
<organism evidence="5 6">
    <name type="scientific">Photobacterium lutimaris</name>
    <dbReference type="NCBI Taxonomy" id="388278"/>
    <lineage>
        <taxon>Bacteria</taxon>
        <taxon>Pseudomonadati</taxon>
        <taxon>Pseudomonadota</taxon>
        <taxon>Gammaproteobacteria</taxon>
        <taxon>Vibrionales</taxon>
        <taxon>Vibrionaceae</taxon>
        <taxon>Photobacterium</taxon>
    </lineage>
</organism>
<feature type="domain" description="Carboxylesterase type B" evidence="4">
    <location>
        <begin position="64"/>
        <end position="384"/>
    </location>
</feature>
<dbReference type="InterPro" id="IPR019826">
    <property type="entry name" value="Carboxylesterase_B_AS"/>
</dbReference>
<evidence type="ECO:0000313" key="6">
    <source>
        <dbReference type="Proteomes" id="UP000241222"/>
    </source>
</evidence>
<keyword evidence="6" id="KW-1185">Reference proteome</keyword>
<dbReference type="Pfam" id="PF00135">
    <property type="entry name" value="COesterase"/>
    <property type="match status" value="2"/>
</dbReference>
<dbReference type="InterPro" id="IPR002018">
    <property type="entry name" value="CarbesteraseB"/>
</dbReference>
<dbReference type="PROSITE" id="PS00122">
    <property type="entry name" value="CARBOXYLESTERASE_B_1"/>
    <property type="match status" value="1"/>
</dbReference>
<dbReference type="Gene3D" id="3.40.50.1820">
    <property type="entry name" value="alpha/beta hydrolase"/>
    <property type="match status" value="1"/>
</dbReference>
<dbReference type="RefSeq" id="WP_107348339.1">
    <property type="nucleotide sequence ID" value="NZ_PYMH01000002.1"/>
</dbReference>
<dbReference type="Proteomes" id="UP000241222">
    <property type="component" value="Unassembled WGS sequence"/>
</dbReference>
<comment type="similarity">
    <text evidence="1 3">Belongs to the type-B carboxylesterase/lipase family.</text>
</comment>
<accession>A0A2T3J1T1</accession>
<dbReference type="InterPro" id="IPR029058">
    <property type="entry name" value="AB_hydrolase_fold"/>
</dbReference>
<gene>
    <name evidence="5" type="ORF">C9I99_08085</name>
</gene>
<dbReference type="EC" id="3.1.1.-" evidence="3"/>
<dbReference type="GO" id="GO:0016787">
    <property type="term" value="F:hydrolase activity"/>
    <property type="evidence" value="ECO:0007669"/>
    <property type="project" value="UniProtKB-KW"/>
</dbReference>
<dbReference type="PROSITE" id="PS51257">
    <property type="entry name" value="PROKAR_LIPOPROTEIN"/>
    <property type="match status" value="1"/>
</dbReference>
<evidence type="ECO:0000256" key="2">
    <source>
        <dbReference type="ARBA" id="ARBA00022801"/>
    </source>
</evidence>
<evidence type="ECO:0000313" key="5">
    <source>
        <dbReference type="EMBL" id="PSU35017.1"/>
    </source>
</evidence>
<sequence length="690" mass="75244">MKFYSRSIIATGIALALVACNNDSSTSGKENTAPSKVTVQVGEAKVTGLIEKNTIRNGVGQVETVDIEAFKGIRFASAERFEHSTLANLTGDIDATGFGAICPQLGNTEIEQSEDCLSLNIWRPAGVDQQANLPVYVFIHGGSFESGAGSSALNQADTVVAQSISDTAMGERGKPFIAVSLNYRVGLLGSKWVDVEDQPRGGNFGIGDQKSALEWVNKYISQFGGDDTNVTVFGESAGAMSIGILQQDTKVAGPYYQRAIMQSNPYGIAYKDYGSAKRLEAQLETQALEQFNKPLAELSLDELKVIQTYAKEPVQLVTGLVTSFPATSGFLPFAPYIESREKSIIGGGAIKGYHVVGQPIHTQFSVPTVVGFNTDEANIFTSMLDWLFLYNITTVDPETGERVPLIMPGVSQDGTVDISAPKEDVISLIKQYYWAIWAVDRELAAKMKAIQKELEAMPDDVITRQNLYPIITRLVLGLQNQTANNVLAYSDYAAFDDKTLTGNGVDGEKGALGNIGQIRKLANDLLFTCAARNVVDNQIQTDKNTTLYHYDYTSSINIWPFGHGTIGDLAALSCSNTNGTGKACHASELPFVFNKAVNIAGEKIYPNKQDRQLMNTMSRVWFTDALFDEYYRNSADNTDRVLMINAEGKFVEQVDWDRAYNPAQDAGLSSYGGLCDGLIGEEILFDYFPR</sequence>
<dbReference type="AlphaFoldDB" id="A0A2T3J1T1"/>
<name>A0A2T3J1T1_9GAMM</name>
<keyword evidence="2 3" id="KW-0378">Hydrolase</keyword>
<dbReference type="SUPFAM" id="SSF53474">
    <property type="entry name" value="alpha/beta-Hydrolases"/>
    <property type="match status" value="1"/>
</dbReference>
<evidence type="ECO:0000256" key="3">
    <source>
        <dbReference type="RuleBase" id="RU361235"/>
    </source>
</evidence>
<dbReference type="PANTHER" id="PTHR11559">
    <property type="entry name" value="CARBOXYLESTERASE"/>
    <property type="match status" value="1"/>
</dbReference>
<reference evidence="5 6" key="1">
    <citation type="submission" date="2018-03" db="EMBL/GenBank/DDBJ databases">
        <title>Whole genome sequencing of Histamine producing bacteria.</title>
        <authorList>
            <person name="Butler K."/>
        </authorList>
    </citation>
    <scope>NUCLEOTIDE SEQUENCE [LARGE SCALE GENOMIC DNA]</scope>
    <source>
        <strain evidence="5 6">JCM 13586</strain>
    </source>
</reference>
<comment type="caution">
    <text evidence="5">The sequence shown here is derived from an EMBL/GenBank/DDBJ whole genome shotgun (WGS) entry which is preliminary data.</text>
</comment>
<protein>
    <recommendedName>
        <fullName evidence="3">Carboxylic ester hydrolase</fullName>
        <ecNumber evidence="3">3.1.1.-</ecNumber>
    </recommendedName>
</protein>
<proteinExistence type="inferred from homology"/>